<protein>
    <submittedName>
        <fullName evidence="12">ABC transporter permease</fullName>
    </submittedName>
</protein>
<evidence type="ECO:0000256" key="10">
    <source>
        <dbReference type="RuleBase" id="RU363032"/>
    </source>
</evidence>
<dbReference type="EMBL" id="DVOS01000073">
    <property type="protein sequence ID" value="HIV24005.1"/>
    <property type="molecule type" value="Genomic_DNA"/>
</dbReference>
<evidence type="ECO:0000256" key="6">
    <source>
        <dbReference type="ARBA" id="ARBA00022927"/>
    </source>
</evidence>
<evidence type="ECO:0000256" key="4">
    <source>
        <dbReference type="ARBA" id="ARBA00022692"/>
    </source>
</evidence>
<keyword evidence="3" id="KW-1003">Cell membrane</keyword>
<dbReference type="Proteomes" id="UP000886889">
    <property type="component" value="Unassembled WGS sequence"/>
</dbReference>
<evidence type="ECO:0000259" key="11">
    <source>
        <dbReference type="PROSITE" id="PS50928"/>
    </source>
</evidence>
<keyword evidence="4 10" id="KW-0812">Transmembrane</keyword>
<dbReference type="AlphaFoldDB" id="A0A9D1P171"/>
<feature type="transmembrane region" description="Helical" evidence="10">
    <location>
        <begin position="193"/>
        <end position="218"/>
    </location>
</feature>
<dbReference type="InterPro" id="IPR000515">
    <property type="entry name" value="MetI-like"/>
</dbReference>
<accession>A0A9D1P171</accession>
<comment type="caution">
    <text evidence="12">The sequence shown here is derived from an EMBL/GenBank/DDBJ whole genome shotgun (WGS) entry which is preliminary data.</text>
</comment>
<feature type="transmembrane region" description="Helical" evidence="10">
    <location>
        <begin position="20"/>
        <end position="42"/>
    </location>
</feature>
<dbReference type="Pfam" id="PF00528">
    <property type="entry name" value="BPD_transp_1"/>
    <property type="match status" value="1"/>
</dbReference>
<dbReference type="PANTHER" id="PTHR43386:SF24">
    <property type="entry name" value="OLIGOPEPTIDE TRANSPORT SYSTEM PERMEASE PROTEIN AMID"/>
    <property type="match status" value="1"/>
</dbReference>
<keyword evidence="5" id="KW-0571">Peptide transport</keyword>
<evidence type="ECO:0000256" key="1">
    <source>
        <dbReference type="ARBA" id="ARBA00004651"/>
    </source>
</evidence>
<organism evidence="12 13">
    <name type="scientific">Candidatus Merdiplasma excrementigallinarum</name>
    <dbReference type="NCBI Taxonomy" id="2840864"/>
    <lineage>
        <taxon>Bacteria</taxon>
        <taxon>Bacillati</taxon>
        <taxon>Bacillota</taxon>
        <taxon>Clostridia</taxon>
        <taxon>Lachnospirales</taxon>
        <taxon>Lachnospiraceae</taxon>
        <taxon>Lachnospiraceae incertae sedis</taxon>
        <taxon>Candidatus Merdiplasma</taxon>
    </lineage>
</organism>
<sequence>MHKSVSYWRDAWRRFRRNHVSMGALGVFILILIFSFIGPYFIPYSYEDQYRSAQKLGPMQYSETEQLVQNLMKEGADGFYATSLKSGSLTAIKKGDWYFTAGGETYAFSLDKGIERATLVFDADAETPVYVGYDRDYDEETGTFAEVTPIETTNTPAEGAQELKLDKSVFPHVFGTDSQGRDLMARCMYGARVSIIIGVVAALIVLVIGSLYGSIAGFAGGKVDFIMMRIVDVIYSVPDVLIVLLLQVVLKDPLQAWFDGSSNPVVEAMSSLGVGIVSIFITFALLYWVGMSRIIRGQVLSLKQQEYVTAATVLGASPARIIRRHLLPNCVGQLIISTCLQIPSAIFLESFLSYLGLGVSAPMASLGSLCSDAKETFLLFPYRLLFPAILLSLIVLTLNLVGDGLRDALDPRLKN</sequence>
<dbReference type="Pfam" id="PF12911">
    <property type="entry name" value="OppC_N"/>
    <property type="match status" value="1"/>
</dbReference>
<dbReference type="InterPro" id="IPR050366">
    <property type="entry name" value="BP-dependent_transpt_permease"/>
</dbReference>
<evidence type="ECO:0000256" key="3">
    <source>
        <dbReference type="ARBA" id="ARBA00022475"/>
    </source>
</evidence>
<dbReference type="GO" id="GO:0005886">
    <property type="term" value="C:plasma membrane"/>
    <property type="evidence" value="ECO:0007669"/>
    <property type="project" value="UniProtKB-SubCell"/>
</dbReference>
<evidence type="ECO:0000256" key="5">
    <source>
        <dbReference type="ARBA" id="ARBA00022856"/>
    </source>
</evidence>
<feature type="transmembrane region" description="Helical" evidence="10">
    <location>
        <begin position="352"/>
        <end position="370"/>
    </location>
</feature>
<dbReference type="InterPro" id="IPR035906">
    <property type="entry name" value="MetI-like_sf"/>
</dbReference>
<keyword evidence="8 10" id="KW-0472">Membrane</keyword>
<dbReference type="Gene3D" id="1.10.3720.10">
    <property type="entry name" value="MetI-like"/>
    <property type="match status" value="1"/>
</dbReference>
<dbReference type="PROSITE" id="PS50928">
    <property type="entry name" value="ABC_TM1"/>
    <property type="match status" value="1"/>
</dbReference>
<evidence type="ECO:0000313" key="12">
    <source>
        <dbReference type="EMBL" id="HIV24005.1"/>
    </source>
</evidence>
<keyword evidence="2 10" id="KW-0813">Transport</keyword>
<feature type="transmembrane region" description="Helical" evidence="10">
    <location>
        <begin position="382"/>
        <end position="402"/>
    </location>
</feature>
<reference evidence="12" key="2">
    <citation type="journal article" date="2021" name="PeerJ">
        <title>Extensive microbial diversity within the chicken gut microbiome revealed by metagenomics and culture.</title>
        <authorList>
            <person name="Gilroy R."/>
            <person name="Ravi A."/>
            <person name="Getino M."/>
            <person name="Pursley I."/>
            <person name="Horton D.L."/>
            <person name="Alikhan N.F."/>
            <person name="Baker D."/>
            <person name="Gharbi K."/>
            <person name="Hall N."/>
            <person name="Watson M."/>
            <person name="Adriaenssens E.M."/>
            <person name="Foster-Nyarko E."/>
            <person name="Jarju S."/>
            <person name="Secka A."/>
            <person name="Antonio M."/>
            <person name="Oren A."/>
            <person name="Chaudhuri R.R."/>
            <person name="La Ragione R."/>
            <person name="Hildebrand F."/>
            <person name="Pallen M.J."/>
        </authorList>
    </citation>
    <scope>NUCLEOTIDE SEQUENCE</scope>
    <source>
        <strain evidence="12">ChiBcec6-7307</strain>
    </source>
</reference>
<gene>
    <name evidence="12" type="ORF">IAC80_08740</name>
</gene>
<evidence type="ECO:0000256" key="9">
    <source>
        <dbReference type="ARBA" id="ARBA00024202"/>
    </source>
</evidence>
<name>A0A9D1P171_9FIRM</name>
<keyword evidence="7 10" id="KW-1133">Transmembrane helix</keyword>
<feature type="transmembrane region" description="Helical" evidence="10">
    <location>
        <begin position="230"/>
        <end position="250"/>
    </location>
</feature>
<dbReference type="SUPFAM" id="SSF161098">
    <property type="entry name" value="MetI-like"/>
    <property type="match status" value="1"/>
</dbReference>
<comment type="subcellular location">
    <subcellularLocation>
        <location evidence="1 10">Cell membrane</location>
        <topology evidence="1 10">Multi-pass membrane protein</topology>
    </subcellularLocation>
</comment>
<evidence type="ECO:0000313" key="13">
    <source>
        <dbReference type="Proteomes" id="UP000886889"/>
    </source>
</evidence>
<proteinExistence type="inferred from homology"/>
<evidence type="ECO:0000256" key="7">
    <source>
        <dbReference type="ARBA" id="ARBA00022989"/>
    </source>
</evidence>
<evidence type="ECO:0000256" key="2">
    <source>
        <dbReference type="ARBA" id="ARBA00022448"/>
    </source>
</evidence>
<comment type="similarity">
    <text evidence="9">Belongs to the binding-protein-dependent transport system permease family. OppBC subfamily.</text>
</comment>
<reference evidence="12" key="1">
    <citation type="submission" date="2020-10" db="EMBL/GenBank/DDBJ databases">
        <authorList>
            <person name="Gilroy R."/>
        </authorList>
    </citation>
    <scope>NUCLEOTIDE SEQUENCE</scope>
    <source>
        <strain evidence="12">ChiBcec6-7307</strain>
    </source>
</reference>
<dbReference type="InterPro" id="IPR025966">
    <property type="entry name" value="OppC_N"/>
</dbReference>
<feature type="domain" description="ABC transmembrane type-1" evidence="11">
    <location>
        <begin position="191"/>
        <end position="402"/>
    </location>
</feature>
<dbReference type="GO" id="GO:0015031">
    <property type="term" value="P:protein transport"/>
    <property type="evidence" value="ECO:0007669"/>
    <property type="project" value="UniProtKB-KW"/>
</dbReference>
<dbReference type="PANTHER" id="PTHR43386">
    <property type="entry name" value="OLIGOPEPTIDE TRANSPORT SYSTEM PERMEASE PROTEIN APPC"/>
    <property type="match status" value="1"/>
</dbReference>
<keyword evidence="6" id="KW-0653">Protein transport</keyword>
<dbReference type="GO" id="GO:0055085">
    <property type="term" value="P:transmembrane transport"/>
    <property type="evidence" value="ECO:0007669"/>
    <property type="project" value="InterPro"/>
</dbReference>
<dbReference type="CDD" id="cd06261">
    <property type="entry name" value="TM_PBP2"/>
    <property type="match status" value="1"/>
</dbReference>
<evidence type="ECO:0000256" key="8">
    <source>
        <dbReference type="ARBA" id="ARBA00023136"/>
    </source>
</evidence>
<feature type="transmembrane region" description="Helical" evidence="10">
    <location>
        <begin position="270"/>
        <end position="289"/>
    </location>
</feature>
<dbReference type="GO" id="GO:0015833">
    <property type="term" value="P:peptide transport"/>
    <property type="evidence" value="ECO:0007669"/>
    <property type="project" value="UniProtKB-KW"/>
</dbReference>